<dbReference type="Pfam" id="PF00152">
    <property type="entry name" value="tRNA-synt_2"/>
    <property type="match status" value="1"/>
</dbReference>
<dbReference type="RefSeq" id="WP_187525538.1">
    <property type="nucleotide sequence ID" value="NZ_JACRTA010000003.1"/>
</dbReference>
<dbReference type="PANTHER" id="PTHR22594">
    <property type="entry name" value="ASPARTYL/LYSYL-TRNA SYNTHETASE"/>
    <property type="match status" value="1"/>
</dbReference>
<keyword evidence="4 7" id="KW-0067">ATP-binding</keyword>
<dbReference type="GO" id="GO:0016740">
    <property type="term" value="F:transferase activity"/>
    <property type="evidence" value="ECO:0007669"/>
    <property type="project" value="UniProtKB-ARBA"/>
</dbReference>
<keyword evidence="6 7" id="KW-0030">Aminoacyl-tRNA synthetase</keyword>
<evidence type="ECO:0000313" key="10">
    <source>
        <dbReference type="Proteomes" id="UP000610862"/>
    </source>
</evidence>
<comment type="subunit">
    <text evidence="7">Homodimer.</text>
</comment>
<dbReference type="HAMAP" id="MF_00044">
    <property type="entry name" value="Asp_tRNA_synth_type1"/>
    <property type="match status" value="1"/>
</dbReference>
<dbReference type="SUPFAM" id="SSF50249">
    <property type="entry name" value="Nucleic acid-binding proteins"/>
    <property type="match status" value="1"/>
</dbReference>
<evidence type="ECO:0000256" key="4">
    <source>
        <dbReference type="ARBA" id="ARBA00022840"/>
    </source>
</evidence>
<dbReference type="EMBL" id="JACRTA010000003">
    <property type="protein sequence ID" value="MBC8568914.1"/>
    <property type="molecule type" value="Genomic_DNA"/>
</dbReference>
<feature type="binding site" evidence="7">
    <location>
        <begin position="536"/>
        <end position="539"/>
    </location>
    <ligand>
        <name>ATP</name>
        <dbReference type="ChEBI" id="CHEBI:30616"/>
    </ligand>
</feature>
<comment type="subcellular location">
    <subcellularLocation>
        <location evidence="7">Cytoplasm</location>
    </subcellularLocation>
</comment>
<dbReference type="InterPro" id="IPR047090">
    <property type="entry name" value="AspRS_core"/>
</dbReference>
<dbReference type="Gene3D" id="2.40.50.140">
    <property type="entry name" value="Nucleic acid-binding proteins"/>
    <property type="match status" value="1"/>
</dbReference>
<feature type="binding site" evidence="7">
    <location>
        <begin position="222"/>
        <end position="224"/>
    </location>
    <ligand>
        <name>ATP</name>
        <dbReference type="ChEBI" id="CHEBI:30616"/>
    </ligand>
</feature>
<dbReference type="GO" id="GO:0003676">
    <property type="term" value="F:nucleic acid binding"/>
    <property type="evidence" value="ECO:0007669"/>
    <property type="project" value="InterPro"/>
</dbReference>
<dbReference type="GO" id="GO:0005524">
    <property type="term" value="F:ATP binding"/>
    <property type="evidence" value="ECO:0007669"/>
    <property type="project" value="UniProtKB-UniRule"/>
</dbReference>
<evidence type="ECO:0000259" key="8">
    <source>
        <dbReference type="PROSITE" id="PS50862"/>
    </source>
</evidence>
<protein>
    <recommendedName>
        <fullName evidence="7">Aspartate--tRNA ligase</fullName>
        <ecNumber evidence="7">6.1.1.12</ecNumber>
    </recommendedName>
    <alternativeName>
        <fullName evidence="7">Aspartyl-tRNA synthetase</fullName>
        <shortName evidence="7">AspRS</shortName>
    </alternativeName>
</protein>
<dbReference type="InterPro" id="IPR004524">
    <property type="entry name" value="Asp-tRNA-ligase_1"/>
</dbReference>
<feature type="binding site" evidence="7">
    <location>
        <position position="491"/>
    </location>
    <ligand>
        <name>L-aspartate</name>
        <dbReference type="ChEBI" id="CHEBI:29991"/>
    </ligand>
</feature>
<keyword evidence="3 7" id="KW-0547">Nucleotide-binding</keyword>
<dbReference type="InterPro" id="IPR047089">
    <property type="entry name" value="Asp-tRNA-ligase_1_N"/>
</dbReference>
<gene>
    <name evidence="7 9" type="primary">aspS</name>
    <name evidence="9" type="ORF">H8692_09115</name>
</gene>
<feature type="binding site" evidence="7">
    <location>
        <position position="176"/>
    </location>
    <ligand>
        <name>L-aspartate</name>
        <dbReference type="ChEBI" id="CHEBI:29991"/>
    </ligand>
</feature>
<evidence type="ECO:0000256" key="1">
    <source>
        <dbReference type="ARBA" id="ARBA00006303"/>
    </source>
</evidence>
<feature type="binding site" evidence="7">
    <location>
        <position position="231"/>
    </location>
    <ligand>
        <name>ATP</name>
        <dbReference type="ChEBI" id="CHEBI:30616"/>
    </ligand>
</feature>
<comment type="function">
    <text evidence="7">Catalyzes the attachment of L-aspartate to tRNA(Asp) in a two-step reaction: L-aspartate is first activated by ATP to form Asp-AMP and then transferred to the acceptor end of tRNA(Asp).</text>
</comment>
<keyword evidence="5 7" id="KW-0648">Protein biosynthesis</keyword>
<dbReference type="GO" id="GO:0004815">
    <property type="term" value="F:aspartate-tRNA ligase activity"/>
    <property type="evidence" value="ECO:0007669"/>
    <property type="project" value="UniProtKB-UniRule"/>
</dbReference>
<dbReference type="EC" id="6.1.1.12" evidence="7"/>
<dbReference type="Gene3D" id="3.30.1360.30">
    <property type="entry name" value="GAD-like domain"/>
    <property type="match status" value="1"/>
</dbReference>
<evidence type="ECO:0000256" key="5">
    <source>
        <dbReference type="ARBA" id="ARBA00022917"/>
    </source>
</evidence>
<dbReference type="GO" id="GO:0005737">
    <property type="term" value="C:cytoplasm"/>
    <property type="evidence" value="ECO:0007669"/>
    <property type="project" value="UniProtKB-SubCell"/>
</dbReference>
<dbReference type="SUPFAM" id="SSF55261">
    <property type="entry name" value="GAD domain-like"/>
    <property type="match status" value="1"/>
</dbReference>
<dbReference type="CDD" id="cd04317">
    <property type="entry name" value="EcAspRS_like_N"/>
    <property type="match status" value="1"/>
</dbReference>
<dbReference type="Pfam" id="PF01336">
    <property type="entry name" value="tRNA_anti-codon"/>
    <property type="match status" value="1"/>
</dbReference>
<dbReference type="InterPro" id="IPR029351">
    <property type="entry name" value="GAD_dom"/>
</dbReference>
<evidence type="ECO:0000256" key="2">
    <source>
        <dbReference type="ARBA" id="ARBA00022598"/>
    </source>
</evidence>
<comment type="caution">
    <text evidence="9">The sequence shown here is derived from an EMBL/GenBank/DDBJ whole genome shotgun (WGS) entry which is preliminary data.</text>
</comment>
<feature type="binding site" evidence="7">
    <location>
        <position position="484"/>
    </location>
    <ligand>
        <name>ATP</name>
        <dbReference type="ChEBI" id="CHEBI:30616"/>
    </ligand>
</feature>
<evidence type="ECO:0000313" key="9">
    <source>
        <dbReference type="EMBL" id="MBC8568914.1"/>
    </source>
</evidence>
<dbReference type="InterPro" id="IPR004115">
    <property type="entry name" value="GAD-like_sf"/>
</dbReference>
<comment type="similarity">
    <text evidence="1 7">Belongs to the class-II aminoacyl-tRNA synthetase family. Type 1 subfamily.</text>
</comment>
<dbReference type="Gene3D" id="3.30.930.10">
    <property type="entry name" value="Bira Bifunctional Protein, Domain 2"/>
    <property type="match status" value="1"/>
</dbReference>
<feature type="domain" description="Aminoacyl-transfer RNA synthetases class-II family profile" evidence="8">
    <location>
        <begin position="143"/>
        <end position="557"/>
    </location>
</feature>
<dbReference type="PANTHER" id="PTHR22594:SF5">
    <property type="entry name" value="ASPARTATE--TRNA LIGASE, MITOCHONDRIAL"/>
    <property type="match status" value="1"/>
</dbReference>
<keyword evidence="10" id="KW-1185">Reference proteome</keyword>
<dbReference type="InterPro" id="IPR045864">
    <property type="entry name" value="aa-tRNA-synth_II/BPL/LPL"/>
</dbReference>
<dbReference type="CDD" id="cd00777">
    <property type="entry name" value="AspRS_core"/>
    <property type="match status" value="1"/>
</dbReference>
<proteinExistence type="inferred from homology"/>
<keyword evidence="2 7" id="KW-0436">Ligase</keyword>
<name>A0A926EAW8_9FIRM</name>
<dbReference type="NCBIfam" id="TIGR00459">
    <property type="entry name" value="aspS_bact"/>
    <property type="match status" value="1"/>
</dbReference>
<reference evidence="9" key="1">
    <citation type="submission" date="2020-08" db="EMBL/GenBank/DDBJ databases">
        <title>Genome public.</title>
        <authorList>
            <person name="Liu C."/>
            <person name="Sun Q."/>
        </authorList>
    </citation>
    <scope>NUCLEOTIDE SEQUENCE</scope>
    <source>
        <strain evidence="9">NSJ-24</strain>
    </source>
</reference>
<comment type="caution">
    <text evidence="7">Lacks conserved residue(s) required for the propagation of feature annotation.</text>
</comment>
<dbReference type="PROSITE" id="PS50862">
    <property type="entry name" value="AA_TRNA_LIGASE_II"/>
    <property type="match status" value="1"/>
</dbReference>
<dbReference type="PRINTS" id="PR01042">
    <property type="entry name" value="TRNASYNTHASP"/>
</dbReference>
<evidence type="ECO:0000256" key="3">
    <source>
        <dbReference type="ARBA" id="ARBA00022741"/>
    </source>
</evidence>
<dbReference type="InterPro" id="IPR012340">
    <property type="entry name" value="NA-bd_OB-fold"/>
</dbReference>
<evidence type="ECO:0000256" key="7">
    <source>
        <dbReference type="HAMAP-Rule" id="MF_00044"/>
    </source>
</evidence>
<evidence type="ECO:0000256" key="6">
    <source>
        <dbReference type="ARBA" id="ARBA00023146"/>
    </source>
</evidence>
<keyword evidence="7" id="KW-0963">Cytoplasm</keyword>
<feature type="binding site" evidence="7">
    <location>
        <position position="450"/>
    </location>
    <ligand>
        <name>L-aspartate</name>
        <dbReference type="ChEBI" id="CHEBI:29991"/>
    </ligand>
</feature>
<dbReference type="GO" id="GO:0140096">
    <property type="term" value="F:catalytic activity, acting on a protein"/>
    <property type="evidence" value="ECO:0007669"/>
    <property type="project" value="UniProtKB-ARBA"/>
</dbReference>
<dbReference type="InterPro" id="IPR004365">
    <property type="entry name" value="NA-bd_OB_tRNA"/>
</dbReference>
<dbReference type="GO" id="GO:0006422">
    <property type="term" value="P:aspartyl-tRNA aminoacylation"/>
    <property type="evidence" value="ECO:0007669"/>
    <property type="project" value="UniProtKB-UniRule"/>
</dbReference>
<dbReference type="InterPro" id="IPR006195">
    <property type="entry name" value="aa-tRNA-synth_II"/>
</dbReference>
<dbReference type="Pfam" id="PF02938">
    <property type="entry name" value="GAD"/>
    <property type="match status" value="1"/>
</dbReference>
<dbReference type="AlphaFoldDB" id="A0A926EAW8"/>
<dbReference type="Proteomes" id="UP000610862">
    <property type="component" value="Unassembled WGS sequence"/>
</dbReference>
<dbReference type="InterPro" id="IPR002312">
    <property type="entry name" value="Asp/Asn-tRNA-synth_IIb"/>
</dbReference>
<feature type="region of interest" description="Aspartate" evidence="7">
    <location>
        <begin position="200"/>
        <end position="203"/>
    </location>
</feature>
<feature type="binding site" evidence="7">
    <location>
        <position position="222"/>
    </location>
    <ligand>
        <name>L-aspartate</name>
        <dbReference type="ChEBI" id="CHEBI:29991"/>
    </ligand>
</feature>
<dbReference type="NCBIfam" id="NF001750">
    <property type="entry name" value="PRK00476.1"/>
    <property type="match status" value="1"/>
</dbReference>
<organism evidence="9 10">
    <name type="scientific">Lentihominibacter hominis</name>
    <dbReference type="NCBI Taxonomy" id="2763645"/>
    <lineage>
        <taxon>Bacteria</taxon>
        <taxon>Bacillati</taxon>
        <taxon>Bacillota</taxon>
        <taxon>Clostridia</taxon>
        <taxon>Peptostreptococcales</taxon>
        <taxon>Anaerovoracaceae</taxon>
        <taxon>Lentihominibacter</taxon>
    </lineage>
</organism>
<accession>A0A926EAW8</accession>
<sequence>MSIYKRSHMCGDLREANVGQEVVLNGWIQKRRNLGGLIFCDLRDKTGITQIVFNDEIPQEIFEKADTLRSEYVVGIKGKVMERESKNPDLPTGDIEVFASDLVIYSAADTPPIYIKDDDNVDDNLRLKYRYLDLRKKKMQDNLTFRHNLAKLTRDYFAENGFTEVETPVLIKSTPEGARDYLVPSRVNQGRFYALPQSPQMFKQLLMVGGTDRYMQIVKCFRDEDLRADRQPEFTQIDLEMSFVDVDDVIEIQEGYLKRVFKEMKGIDIETPFPRITYDEAMTRYGSDKPDTRIGFELQDITALVKDCDFKVFTDAIAAGGSVRGICITGAAGEYTRKKIDKLTEMVKSYSAKGMVWMKVAADGVSSSVNKFFSPEQLKEIADSMGAADGDLILIVSDKNKVVFDSLGFLRRHIAGELGLLDDEQYNLLWVVDFPLLEYDEEEDSYHAMHHPFTSPKEEDAELLKTDPTKVKANAYDIVLNGVELGGGSIRIHQQDMQEDMFRALNMTQEEIDEKFGFLVEAFKYGTPPHGGLAYGLDRLVMLLTGEKSIREVIAFPKNQNAQCMVSEAPGVVEDKQLNELGIKIITEVE</sequence>
<comment type="catalytic activity">
    <reaction evidence="7">
        <text>tRNA(Asp) + L-aspartate + ATP = L-aspartyl-tRNA(Asp) + AMP + diphosphate</text>
        <dbReference type="Rhea" id="RHEA:19649"/>
        <dbReference type="Rhea" id="RHEA-COMP:9660"/>
        <dbReference type="Rhea" id="RHEA-COMP:9678"/>
        <dbReference type="ChEBI" id="CHEBI:29991"/>
        <dbReference type="ChEBI" id="CHEBI:30616"/>
        <dbReference type="ChEBI" id="CHEBI:33019"/>
        <dbReference type="ChEBI" id="CHEBI:78442"/>
        <dbReference type="ChEBI" id="CHEBI:78516"/>
        <dbReference type="ChEBI" id="CHEBI:456215"/>
        <dbReference type="EC" id="6.1.1.12"/>
    </reaction>
</comment>
<dbReference type="InterPro" id="IPR004364">
    <property type="entry name" value="Aa-tRNA-synt_II"/>
</dbReference>
<dbReference type="SUPFAM" id="SSF55681">
    <property type="entry name" value="Class II aaRS and biotin synthetases"/>
    <property type="match status" value="1"/>
</dbReference>